<dbReference type="Proteomes" id="UP000298663">
    <property type="component" value="Unassembled WGS sequence"/>
</dbReference>
<proteinExistence type="predicted"/>
<organism evidence="3 4">
    <name type="scientific">Steinernema carpocapsae</name>
    <name type="common">Entomopathogenic nematode</name>
    <dbReference type="NCBI Taxonomy" id="34508"/>
    <lineage>
        <taxon>Eukaryota</taxon>
        <taxon>Metazoa</taxon>
        <taxon>Ecdysozoa</taxon>
        <taxon>Nematoda</taxon>
        <taxon>Chromadorea</taxon>
        <taxon>Rhabditida</taxon>
        <taxon>Tylenchina</taxon>
        <taxon>Panagrolaimomorpha</taxon>
        <taxon>Strongyloidoidea</taxon>
        <taxon>Steinernematidae</taxon>
        <taxon>Steinernema</taxon>
    </lineage>
</organism>
<keyword evidence="2" id="KW-0732">Signal</keyword>
<keyword evidence="4" id="KW-1185">Reference proteome</keyword>
<feature type="region of interest" description="Disordered" evidence="1">
    <location>
        <begin position="95"/>
        <end position="124"/>
    </location>
</feature>
<sequence length="124" mass="14994">MRHLLVNILFVFLGFFLVSQVHAAPKRHQRKLIEMGKYEYDNYDEDGVFVDAVPSRKLRRSIKTSQKKRNYFDELVREKDELYDNLQIAVDMVPQKPRKHKKLHSPSGTHHRKRKFFDDNHFFH</sequence>
<evidence type="ECO:0000313" key="4">
    <source>
        <dbReference type="Proteomes" id="UP000298663"/>
    </source>
</evidence>
<gene>
    <name evidence="3" type="ORF">L596_029109</name>
</gene>
<feature type="signal peptide" evidence="2">
    <location>
        <begin position="1"/>
        <end position="23"/>
    </location>
</feature>
<feature type="chain" id="PRO_5020360203" evidence="2">
    <location>
        <begin position="24"/>
        <end position="124"/>
    </location>
</feature>
<comment type="caution">
    <text evidence="3">The sequence shown here is derived from an EMBL/GenBank/DDBJ whole genome shotgun (WGS) entry which is preliminary data.</text>
</comment>
<evidence type="ECO:0000313" key="3">
    <source>
        <dbReference type="EMBL" id="TKR59442.1"/>
    </source>
</evidence>
<evidence type="ECO:0000256" key="2">
    <source>
        <dbReference type="SAM" id="SignalP"/>
    </source>
</evidence>
<dbReference type="AlphaFoldDB" id="A0A4U5LTP2"/>
<reference evidence="3 4" key="1">
    <citation type="journal article" date="2015" name="Genome Biol.">
        <title>Comparative genomics of Steinernema reveals deeply conserved gene regulatory networks.</title>
        <authorList>
            <person name="Dillman A.R."/>
            <person name="Macchietto M."/>
            <person name="Porter C.F."/>
            <person name="Rogers A."/>
            <person name="Williams B."/>
            <person name="Antoshechkin I."/>
            <person name="Lee M.M."/>
            <person name="Goodwin Z."/>
            <person name="Lu X."/>
            <person name="Lewis E.E."/>
            <person name="Goodrich-Blair H."/>
            <person name="Stock S.P."/>
            <person name="Adams B.J."/>
            <person name="Sternberg P.W."/>
            <person name="Mortazavi A."/>
        </authorList>
    </citation>
    <scope>NUCLEOTIDE SEQUENCE [LARGE SCALE GENOMIC DNA]</scope>
    <source>
        <strain evidence="3 4">ALL</strain>
    </source>
</reference>
<accession>A0A4U5LTP2</accession>
<reference evidence="3 4" key="2">
    <citation type="journal article" date="2019" name="G3 (Bethesda)">
        <title>Hybrid Assembly of the Genome of the Entomopathogenic Nematode Steinernema carpocapsae Identifies the X-Chromosome.</title>
        <authorList>
            <person name="Serra L."/>
            <person name="Macchietto M."/>
            <person name="Macias-Munoz A."/>
            <person name="McGill C.J."/>
            <person name="Rodriguez I.M."/>
            <person name="Rodriguez B."/>
            <person name="Murad R."/>
            <person name="Mortazavi A."/>
        </authorList>
    </citation>
    <scope>NUCLEOTIDE SEQUENCE [LARGE SCALE GENOMIC DNA]</scope>
    <source>
        <strain evidence="3 4">ALL</strain>
    </source>
</reference>
<protein>
    <submittedName>
        <fullName evidence="3">Uncharacterized protein</fullName>
    </submittedName>
</protein>
<evidence type="ECO:0000256" key="1">
    <source>
        <dbReference type="SAM" id="MobiDB-lite"/>
    </source>
</evidence>
<name>A0A4U5LTP2_STECR</name>
<feature type="compositionally biased region" description="Basic residues" evidence="1">
    <location>
        <begin position="96"/>
        <end position="115"/>
    </location>
</feature>
<dbReference type="EMBL" id="AZBU02000012">
    <property type="protein sequence ID" value="TKR59442.1"/>
    <property type="molecule type" value="Genomic_DNA"/>
</dbReference>